<keyword evidence="1" id="KW-0812">Transmembrane</keyword>
<reference evidence="2 3" key="1">
    <citation type="submission" date="2019-06" db="EMBL/GenBank/DDBJ databases">
        <authorList>
            <person name="Jiang L."/>
        </authorList>
    </citation>
    <scope>NUCLEOTIDE SEQUENCE [LARGE SCALE GENOMIC DNA]</scope>
    <source>
        <strain evidence="2 3">YIM 48858</strain>
    </source>
</reference>
<keyword evidence="1" id="KW-0472">Membrane</keyword>
<organism evidence="2 3">
    <name type="scientific">Rubellimicrobium roseum</name>
    <dbReference type="NCBI Taxonomy" id="687525"/>
    <lineage>
        <taxon>Bacteria</taxon>
        <taxon>Pseudomonadati</taxon>
        <taxon>Pseudomonadota</taxon>
        <taxon>Alphaproteobacteria</taxon>
        <taxon>Rhodobacterales</taxon>
        <taxon>Roseobacteraceae</taxon>
        <taxon>Rubellimicrobium</taxon>
    </lineage>
</organism>
<dbReference type="AlphaFoldDB" id="A0A5C4NA63"/>
<dbReference type="Proteomes" id="UP000305709">
    <property type="component" value="Unassembled WGS sequence"/>
</dbReference>
<comment type="caution">
    <text evidence="2">The sequence shown here is derived from an EMBL/GenBank/DDBJ whole genome shotgun (WGS) entry which is preliminary data.</text>
</comment>
<protein>
    <submittedName>
        <fullName evidence="2">Uncharacterized protein</fullName>
    </submittedName>
</protein>
<evidence type="ECO:0000313" key="3">
    <source>
        <dbReference type="Proteomes" id="UP000305709"/>
    </source>
</evidence>
<evidence type="ECO:0000313" key="2">
    <source>
        <dbReference type="EMBL" id="TNC59693.1"/>
    </source>
</evidence>
<name>A0A5C4NA63_9RHOB</name>
<dbReference type="EMBL" id="VDFV01000095">
    <property type="protein sequence ID" value="TNC59693.1"/>
    <property type="molecule type" value="Genomic_DNA"/>
</dbReference>
<accession>A0A5C4NA63</accession>
<sequence length="75" mass="7753">MGYVLLASFLGILEAVVGLVVFDLDGLAALGVWSLGGNLSAMLVIALCHMWPTLVGPRSVIPESDPEQGFADAPA</sequence>
<gene>
    <name evidence="2" type="ORF">FHG71_22575</name>
</gene>
<keyword evidence="1" id="KW-1133">Transmembrane helix</keyword>
<keyword evidence="3" id="KW-1185">Reference proteome</keyword>
<proteinExistence type="predicted"/>
<feature type="transmembrane region" description="Helical" evidence="1">
    <location>
        <begin position="28"/>
        <end position="48"/>
    </location>
</feature>
<dbReference type="RefSeq" id="WP_139084012.1">
    <property type="nucleotide sequence ID" value="NZ_VDFV01000095.1"/>
</dbReference>
<evidence type="ECO:0000256" key="1">
    <source>
        <dbReference type="SAM" id="Phobius"/>
    </source>
</evidence>